<dbReference type="Gene3D" id="1.10.510.10">
    <property type="entry name" value="Transferase(Phosphotransferase) domain 1"/>
    <property type="match status" value="1"/>
</dbReference>
<evidence type="ECO:0000256" key="5">
    <source>
        <dbReference type="PROSITE-ProRule" id="PRU10141"/>
    </source>
</evidence>
<dbReference type="RefSeq" id="WP_165258960.1">
    <property type="nucleotide sequence ID" value="NZ_JAAKZY010000037.1"/>
</dbReference>
<dbReference type="Pfam" id="PF00069">
    <property type="entry name" value="Pkinase"/>
    <property type="match status" value="1"/>
</dbReference>
<dbReference type="AlphaFoldDB" id="A0A6G4V4K8"/>
<feature type="compositionally biased region" description="Low complexity" evidence="6">
    <location>
        <begin position="348"/>
        <end position="360"/>
    </location>
</feature>
<evidence type="ECO:0000256" key="2">
    <source>
        <dbReference type="ARBA" id="ARBA00022741"/>
    </source>
</evidence>
<feature type="region of interest" description="Disordered" evidence="6">
    <location>
        <begin position="1"/>
        <end position="21"/>
    </location>
</feature>
<dbReference type="PROSITE" id="PS50011">
    <property type="entry name" value="PROTEIN_KINASE_DOM"/>
    <property type="match status" value="1"/>
</dbReference>
<dbReference type="InterPro" id="IPR011009">
    <property type="entry name" value="Kinase-like_dom_sf"/>
</dbReference>
<gene>
    <name evidence="8" type="ORF">G5C60_14505</name>
</gene>
<keyword evidence="4 5" id="KW-0067">ATP-binding</keyword>
<reference evidence="8 9" key="1">
    <citation type="submission" date="2020-02" db="EMBL/GenBank/DDBJ databases">
        <title>Whole-genome analyses of novel actinobacteria.</title>
        <authorList>
            <person name="Sahin N."/>
            <person name="Gencbay T."/>
        </authorList>
    </citation>
    <scope>NUCLEOTIDE SEQUENCE [LARGE SCALE GENOMIC DNA]</scope>
    <source>
        <strain evidence="8 9">HC44</strain>
    </source>
</reference>
<keyword evidence="3 8" id="KW-0418">Kinase</keyword>
<evidence type="ECO:0000256" key="1">
    <source>
        <dbReference type="ARBA" id="ARBA00022679"/>
    </source>
</evidence>
<accession>A0A6G4V4K8</accession>
<dbReference type="Proteomes" id="UP000472335">
    <property type="component" value="Unassembled WGS sequence"/>
</dbReference>
<feature type="domain" description="Protein kinase" evidence="7">
    <location>
        <begin position="27"/>
        <end position="296"/>
    </location>
</feature>
<evidence type="ECO:0000313" key="9">
    <source>
        <dbReference type="Proteomes" id="UP000472335"/>
    </source>
</evidence>
<keyword evidence="9" id="KW-1185">Reference proteome</keyword>
<evidence type="ECO:0000256" key="4">
    <source>
        <dbReference type="ARBA" id="ARBA00022840"/>
    </source>
</evidence>
<protein>
    <submittedName>
        <fullName evidence="8">Serine/threonine protein kinase</fullName>
    </submittedName>
</protein>
<feature type="compositionally biased region" description="Polar residues" evidence="6">
    <location>
        <begin position="646"/>
        <end position="658"/>
    </location>
</feature>
<name>A0A6G4V4K8_9ACTN</name>
<keyword evidence="2 5" id="KW-0547">Nucleotide-binding</keyword>
<dbReference type="EMBL" id="JAAKZY010000037">
    <property type="protein sequence ID" value="NGO08783.1"/>
    <property type="molecule type" value="Genomic_DNA"/>
</dbReference>
<dbReference type="CDD" id="cd14014">
    <property type="entry name" value="STKc_PknB_like"/>
    <property type="match status" value="1"/>
</dbReference>
<keyword evidence="1" id="KW-0808">Transferase</keyword>
<evidence type="ECO:0000256" key="6">
    <source>
        <dbReference type="SAM" id="MobiDB-lite"/>
    </source>
</evidence>
<feature type="compositionally biased region" description="Low complexity" evidence="6">
    <location>
        <begin position="321"/>
        <end position="337"/>
    </location>
</feature>
<comment type="caution">
    <text evidence="8">The sequence shown here is derived from an EMBL/GenBank/DDBJ whole genome shotgun (WGS) entry which is preliminary data.</text>
</comment>
<dbReference type="PANTHER" id="PTHR43289">
    <property type="entry name" value="MITOGEN-ACTIVATED PROTEIN KINASE KINASE KINASE 20-RELATED"/>
    <property type="match status" value="1"/>
</dbReference>
<feature type="region of interest" description="Disordered" evidence="6">
    <location>
        <begin position="632"/>
        <end position="658"/>
    </location>
</feature>
<dbReference type="GO" id="GO:0004674">
    <property type="term" value="F:protein serine/threonine kinase activity"/>
    <property type="evidence" value="ECO:0007669"/>
    <property type="project" value="UniProtKB-KW"/>
</dbReference>
<dbReference type="InterPro" id="IPR017441">
    <property type="entry name" value="Protein_kinase_ATP_BS"/>
</dbReference>
<feature type="binding site" evidence="5">
    <location>
        <position position="55"/>
    </location>
    <ligand>
        <name>ATP</name>
        <dbReference type="ChEBI" id="CHEBI:30616"/>
    </ligand>
</feature>
<feature type="region of interest" description="Disordered" evidence="6">
    <location>
        <begin position="314"/>
        <end position="412"/>
    </location>
</feature>
<dbReference type="PANTHER" id="PTHR43289:SF34">
    <property type="entry name" value="SERINE_THREONINE-PROTEIN KINASE YBDM-RELATED"/>
    <property type="match status" value="1"/>
</dbReference>
<organism evidence="8 9">
    <name type="scientific">Streptomyces scabichelini</name>
    <dbReference type="NCBI Taxonomy" id="2711217"/>
    <lineage>
        <taxon>Bacteria</taxon>
        <taxon>Bacillati</taxon>
        <taxon>Actinomycetota</taxon>
        <taxon>Actinomycetes</taxon>
        <taxon>Kitasatosporales</taxon>
        <taxon>Streptomycetaceae</taxon>
        <taxon>Streptomyces</taxon>
    </lineage>
</organism>
<proteinExistence type="predicted"/>
<evidence type="ECO:0000259" key="7">
    <source>
        <dbReference type="PROSITE" id="PS50011"/>
    </source>
</evidence>
<feature type="compositionally biased region" description="Basic and acidic residues" evidence="6">
    <location>
        <begin position="362"/>
        <end position="385"/>
    </location>
</feature>
<keyword evidence="8" id="KW-0723">Serine/threonine-protein kinase</keyword>
<dbReference type="InterPro" id="IPR008271">
    <property type="entry name" value="Ser/Thr_kinase_AS"/>
</dbReference>
<dbReference type="Gene3D" id="3.30.200.20">
    <property type="entry name" value="Phosphorylase Kinase, domain 1"/>
    <property type="match status" value="1"/>
</dbReference>
<sequence length="683" mass="71294">MTKPSTGDFDATSGGGSGGGGDRIGRYRLLRNLGAGGMGRVCLARSEGGRTVAVKLIKPQLAAEPEFRQRFRLEVEAARRVSDRWTAPVLDADTEAETPWVATGYIAGPSLEHLVSPRGHGPLPALSVRTLAYGLACALLDIHGAGLVHRDLKPSNVLITIDGPRVIDFGIARALDAVPGSTLTSSGMLVGSPAFMSPEQVRDEPVGPAADVFCMGAVLAYAATGQTPFGGGGSGGVHAVMFRIAQEEPDLTGIEEPLRGLIADCLAKDPAARPTPQEVAARVQPVATGASSPPWLPAQIIAELGRSAVQLLDTDTPPRVSAPAAPAPAASAPSPAAFPVTWAEPPASEQSEQWKQSEQWEQSERWEQSEQSERSEWSEQSERSEWGTQVVPKPDLRPVAEPAPPPPPRRAGRGRRAAIALVAVAVVAGAAFAASAAGLPLPYGGSESDSGDKANPGVTSDVPKKFVGIWAGEVERDGKPTGQYRRFAISPGQLGEVVATSISLGKDYECKSDGKLAARPSGGDTSLRLDTSVVSSVPADTCSALGEHVLSRAAGDSLRWEAAGRTAELHRIEGPEKLPEELLGTWQRSMAGGGTQRMTIEQKAVGSPAAALVSDSGSDHCEADMNLVSTGNADSPVRFAPPAGDQATSSGPCRYGGSSTVRIEGDTLVRELSNGQRLTYRRV</sequence>
<evidence type="ECO:0000313" key="8">
    <source>
        <dbReference type="EMBL" id="NGO08783.1"/>
    </source>
</evidence>
<dbReference type="PROSITE" id="PS00107">
    <property type="entry name" value="PROTEIN_KINASE_ATP"/>
    <property type="match status" value="1"/>
</dbReference>
<dbReference type="GO" id="GO:0005524">
    <property type="term" value="F:ATP binding"/>
    <property type="evidence" value="ECO:0007669"/>
    <property type="project" value="UniProtKB-UniRule"/>
</dbReference>
<dbReference type="InterPro" id="IPR000719">
    <property type="entry name" value="Prot_kinase_dom"/>
</dbReference>
<dbReference type="PROSITE" id="PS00108">
    <property type="entry name" value="PROTEIN_KINASE_ST"/>
    <property type="match status" value="1"/>
</dbReference>
<dbReference type="SUPFAM" id="SSF56112">
    <property type="entry name" value="Protein kinase-like (PK-like)"/>
    <property type="match status" value="1"/>
</dbReference>
<evidence type="ECO:0000256" key="3">
    <source>
        <dbReference type="ARBA" id="ARBA00022777"/>
    </source>
</evidence>
<dbReference type="SMART" id="SM00220">
    <property type="entry name" value="S_TKc"/>
    <property type="match status" value="1"/>
</dbReference>